<dbReference type="EMBL" id="JACHHU010000022">
    <property type="protein sequence ID" value="MBB6543972.1"/>
    <property type="molecule type" value="Genomic_DNA"/>
</dbReference>
<evidence type="ECO:0000313" key="1">
    <source>
        <dbReference type="EMBL" id="MBB6543972.1"/>
    </source>
</evidence>
<accession>A0A7X0NI80</accession>
<sequence>MGQINYSCFTNESLSFQKAIVIEHTEIKKVHLNCTNGILNIHLDVENIYAEDDHSHINKLVQNHIAQLTIIHNIPTKEFKICGSSLPYKTEENAGLFKVHKSFQINMNLEGQFNRIDCNDINNVFNTDIKPENIVINTQLAVALSEEEPITKFILLYNVLQQCLGNEQRLVEHHIKQFNPKIKLIKSPFNGRMETIYSSLRNELNHKRNKIEPNLELTKKKVITHLNQFTKITTQIILDQN</sequence>
<evidence type="ECO:0000313" key="2">
    <source>
        <dbReference type="Proteomes" id="UP000537141"/>
    </source>
</evidence>
<reference evidence="1 2" key="1">
    <citation type="submission" date="2020-08" db="EMBL/GenBank/DDBJ databases">
        <title>Genomic Encyclopedia of Type Strains, Phase IV (KMG-IV): sequencing the most valuable type-strain genomes for metagenomic binning, comparative biology and taxonomic classification.</title>
        <authorList>
            <person name="Goeker M."/>
        </authorList>
    </citation>
    <scope>NUCLEOTIDE SEQUENCE [LARGE SCALE GENOMIC DNA]</scope>
    <source>
        <strain evidence="1 2">DSM 26287</strain>
    </source>
</reference>
<comment type="caution">
    <text evidence="1">The sequence shown here is derived from an EMBL/GenBank/DDBJ whole genome shotgun (WGS) entry which is preliminary data.</text>
</comment>
<proteinExistence type="predicted"/>
<keyword evidence="2" id="KW-1185">Reference proteome</keyword>
<gene>
    <name evidence="1" type="ORF">HNQ55_002496</name>
</gene>
<name>A0A7X0NI80_9GAMM</name>
<dbReference type="AlphaFoldDB" id="A0A7X0NI80"/>
<dbReference type="Proteomes" id="UP000537141">
    <property type="component" value="Unassembled WGS sequence"/>
</dbReference>
<protein>
    <submittedName>
        <fullName evidence="1">Uncharacterized protein</fullName>
    </submittedName>
</protein>
<dbReference type="RefSeq" id="WP_184424745.1">
    <property type="nucleotide sequence ID" value="NZ_AP027362.1"/>
</dbReference>
<organism evidence="1 2">
    <name type="scientific">Thalassotalea piscium</name>
    <dbReference type="NCBI Taxonomy" id="1230533"/>
    <lineage>
        <taxon>Bacteria</taxon>
        <taxon>Pseudomonadati</taxon>
        <taxon>Pseudomonadota</taxon>
        <taxon>Gammaproteobacteria</taxon>
        <taxon>Alteromonadales</taxon>
        <taxon>Colwelliaceae</taxon>
        <taxon>Thalassotalea</taxon>
    </lineage>
</organism>